<dbReference type="PROSITE" id="PS51782">
    <property type="entry name" value="LYSM"/>
    <property type="match status" value="1"/>
</dbReference>
<sequence>MVAKRRNFCVQVSASQLATITGLFPNSALKKDLSSQQVAFSQQLNQAQVTVKAGDTLSQIAADHNLTTEQLVKVNHITNPDLIYPGQVINLSSSQASTPVQANQSQASTVTTVANATTSPANPTVPSLASQAEEEARAWIAAHESSGSYTAKNGKYYGKYQLDLAYLKGDLSPANQEKTANNYVHNRYGSWVKAKEHWLSHNWY</sequence>
<gene>
    <name evidence="2" type="ORF">CYR79_04605</name>
</gene>
<name>A0A2I2ABI2_9LACO</name>
<dbReference type="Proteomes" id="UP000234579">
    <property type="component" value="Unassembled WGS sequence"/>
</dbReference>
<dbReference type="EMBL" id="PKGI01000023">
    <property type="protein sequence ID" value="PLA76717.1"/>
    <property type="molecule type" value="Genomic_DNA"/>
</dbReference>
<dbReference type="Pfam" id="PF01476">
    <property type="entry name" value="LysM"/>
    <property type="match status" value="1"/>
</dbReference>
<dbReference type="InterPro" id="IPR018392">
    <property type="entry name" value="LysM"/>
</dbReference>
<evidence type="ECO:0000259" key="1">
    <source>
        <dbReference type="PROSITE" id="PS51782"/>
    </source>
</evidence>
<comment type="caution">
    <text evidence="2">The sequence shown here is derived from an EMBL/GenBank/DDBJ whole genome shotgun (WGS) entry which is preliminary data.</text>
</comment>
<dbReference type="Gene3D" id="3.10.350.10">
    <property type="entry name" value="LysM domain"/>
    <property type="match status" value="1"/>
</dbReference>
<evidence type="ECO:0000313" key="2">
    <source>
        <dbReference type="EMBL" id="PLA76717.1"/>
    </source>
</evidence>
<evidence type="ECO:0000313" key="3">
    <source>
        <dbReference type="Proteomes" id="UP000234579"/>
    </source>
</evidence>
<dbReference type="CDD" id="cd00118">
    <property type="entry name" value="LysM"/>
    <property type="match status" value="1"/>
</dbReference>
<dbReference type="PANTHER" id="PTHR33734">
    <property type="entry name" value="LYSM DOMAIN-CONTAINING GPI-ANCHORED PROTEIN 2"/>
    <property type="match status" value="1"/>
</dbReference>
<accession>A0A2I2ABI2</accession>
<proteinExistence type="predicted"/>
<organism evidence="2 3">
    <name type="scientific">Ligilactobacillus agilis</name>
    <dbReference type="NCBI Taxonomy" id="1601"/>
    <lineage>
        <taxon>Bacteria</taxon>
        <taxon>Bacillati</taxon>
        <taxon>Bacillota</taxon>
        <taxon>Bacilli</taxon>
        <taxon>Lactobacillales</taxon>
        <taxon>Lactobacillaceae</taxon>
        <taxon>Ligilactobacillus</taxon>
    </lineage>
</organism>
<dbReference type="SUPFAM" id="SSF54106">
    <property type="entry name" value="LysM domain"/>
    <property type="match status" value="1"/>
</dbReference>
<reference evidence="3" key="1">
    <citation type="submission" date="2017-12" db="EMBL/GenBank/DDBJ databases">
        <authorList>
            <person name="Christensen H."/>
        </authorList>
    </citation>
    <scope>NUCLEOTIDE SEQUENCE [LARGE SCALE GENOMIC DNA]</scope>
    <source>
        <strain evidence="3">268A</strain>
    </source>
</reference>
<dbReference type="PANTHER" id="PTHR33734:SF22">
    <property type="entry name" value="MEMBRANE-BOUND LYTIC MUREIN TRANSGLYCOSYLASE D"/>
    <property type="match status" value="1"/>
</dbReference>
<dbReference type="InterPro" id="IPR036779">
    <property type="entry name" value="LysM_dom_sf"/>
</dbReference>
<protein>
    <submittedName>
        <fullName evidence="2">Peptidoglycan-binding protein LysM</fullName>
    </submittedName>
</protein>
<feature type="domain" description="LysM" evidence="1">
    <location>
        <begin position="47"/>
        <end position="91"/>
    </location>
</feature>
<dbReference type="SMART" id="SM00257">
    <property type="entry name" value="LysM"/>
    <property type="match status" value="1"/>
</dbReference>
<dbReference type="AlphaFoldDB" id="A0A2I2ABI2"/>